<proteinExistence type="inferred from homology"/>
<dbReference type="InterPro" id="IPR003660">
    <property type="entry name" value="HAMP_dom"/>
</dbReference>
<dbReference type="RefSeq" id="WP_192149334.1">
    <property type="nucleotide sequence ID" value="NZ_JACYXI010000011.1"/>
</dbReference>
<dbReference type="CDD" id="cd12913">
    <property type="entry name" value="PDC1_MCP_like"/>
    <property type="match status" value="1"/>
</dbReference>
<evidence type="ECO:0000259" key="9">
    <source>
        <dbReference type="PROSITE" id="PS50192"/>
    </source>
</evidence>
<keyword evidence="7" id="KW-0472">Membrane</keyword>
<dbReference type="Proteomes" id="UP000632063">
    <property type="component" value="Unassembled WGS sequence"/>
</dbReference>
<keyword evidence="2" id="KW-0997">Cell inner membrane</keyword>
<feature type="coiled-coil region" evidence="6">
    <location>
        <begin position="350"/>
        <end position="377"/>
    </location>
</feature>
<organism evidence="11 12">
    <name type="scientific">Roseibium litorale</name>
    <dbReference type="NCBI Taxonomy" id="2803841"/>
    <lineage>
        <taxon>Bacteria</taxon>
        <taxon>Pseudomonadati</taxon>
        <taxon>Pseudomonadota</taxon>
        <taxon>Alphaproteobacteria</taxon>
        <taxon>Hyphomicrobiales</taxon>
        <taxon>Stappiaceae</taxon>
        <taxon>Roseibium</taxon>
    </lineage>
</organism>
<feature type="transmembrane region" description="Helical" evidence="7">
    <location>
        <begin position="282"/>
        <end position="302"/>
    </location>
</feature>
<reference evidence="12" key="1">
    <citation type="submission" date="2020-09" db="EMBL/GenBank/DDBJ databases">
        <title>The genome sequence of strain Labrenzia suaedae 4C16A.</title>
        <authorList>
            <person name="Liu Y."/>
        </authorList>
    </citation>
    <scope>NUCLEOTIDE SEQUENCE [LARGE SCALE GENOMIC DNA]</scope>
    <source>
        <strain evidence="12">4C16A</strain>
    </source>
</reference>
<evidence type="ECO:0000256" key="1">
    <source>
        <dbReference type="ARBA" id="ARBA00004429"/>
    </source>
</evidence>
<accession>A0ABR9CRB4</accession>
<dbReference type="EMBL" id="JACYXI010000011">
    <property type="protein sequence ID" value="MBD8893218.1"/>
    <property type="molecule type" value="Genomic_DNA"/>
</dbReference>
<keyword evidence="12" id="KW-1185">Reference proteome</keyword>
<evidence type="ECO:0000256" key="4">
    <source>
        <dbReference type="ARBA" id="ARBA00029447"/>
    </source>
</evidence>
<protein>
    <submittedName>
        <fullName evidence="11">Methyl-accepting chemotaxis protein</fullName>
    </submittedName>
</protein>
<dbReference type="PROSITE" id="PS50192">
    <property type="entry name" value="T_SNARE"/>
    <property type="match status" value="1"/>
</dbReference>
<dbReference type="SUPFAM" id="SSF58104">
    <property type="entry name" value="Methyl-accepting chemotaxis protein (MCP) signaling domain"/>
    <property type="match status" value="1"/>
</dbReference>
<dbReference type="CDD" id="cd06225">
    <property type="entry name" value="HAMP"/>
    <property type="match status" value="1"/>
</dbReference>
<name>A0ABR9CRB4_9HYPH</name>
<reference evidence="11 12" key="2">
    <citation type="journal article" date="2021" name="Int. J. Syst. Evol. Microbiol.">
        <title>Roseibium litorale sp. nov., isolated from a tidal flat sediment and proposal for the reclassification of Labrenzia polysiphoniae as Roseibium polysiphoniae comb. nov.</title>
        <authorList>
            <person name="Liu Y."/>
            <person name="Pei T."/>
            <person name="Du J."/>
            <person name="Chao M."/>
            <person name="Deng M.R."/>
            <person name="Zhu H."/>
        </authorList>
    </citation>
    <scope>NUCLEOTIDE SEQUENCE [LARGE SCALE GENOMIC DNA]</scope>
    <source>
        <strain evidence="11 12">4C16A</strain>
    </source>
</reference>
<dbReference type="Gene3D" id="3.30.450.20">
    <property type="entry name" value="PAS domain"/>
    <property type="match status" value="1"/>
</dbReference>
<evidence type="ECO:0000259" key="10">
    <source>
        <dbReference type="PROSITE" id="PS50885"/>
    </source>
</evidence>
<keyword evidence="3 5" id="KW-0807">Transducer</keyword>
<evidence type="ECO:0000313" key="12">
    <source>
        <dbReference type="Proteomes" id="UP000632063"/>
    </source>
</evidence>
<dbReference type="PROSITE" id="PS50885">
    <property type="entry name" value="HAMP"/>
    <property type="match status" value="1"/>
</dbReference>
<dbReference type="Pfam" id="PF00015">
    <property type="entry name" value="MCPsignal"/>
    <property type="match status" value="1"/>
</dbReference>
<keyword evidence="2" id="KW-1003">Cell membrane</keyword>
<comment type="subcellular location">
    <subcellularLocation>
        <location evidence="1">Cell inner membrane</location>
        <topology evidence="1">Multi-pass membrane protein</topology>
    </subcellularLocation>
</comment>
<dbReference type="PANTHER" id="PTHR32089">
    <property type="entry name" value="METHYL-ACCEPTING CHEMOTAXIS PROTEIN MCPB"/>
    <property type="match status" value="1"/>
</dbReference>
<dbReference type="PROSITE" id="PS50111">
    <property type="entry name" value="CHEMOTAXIS_TRANSDUC_2"/>
    <property type="match status" value="1"/>
</dbReference>
<evidence type="ECO:0000256" key="5">
    <source>
        <dbReference type="PROSITE-ProRule" id="PRU00284"/>
    </source>
</evidence>
<dbReference type="SMART" id="SM00283">
    <property type="entry name" value="MA"/>
    <property type="match status" value="1"/>
</dbReference>
<comment type="similarity">
    <text evidence="4">Belongs to the methyl-accepting chemotaxis (MCP) protein family.</text>
</comment>
<evidence type="ECO:0000256" key="7">
    <source>
        <dbReference type="SAM" id="Phobius"/>
    </source>
</evidence>
<dbReference type="Gene3D" id="6.10.340.10">
    <property type="match status" value="1"/>
</dbReference>
<dbReference type="InterPro" id="IPR004089">
    <property type="entry name" value="MCPsignal_dom"/>
</dbReference>
<feature type="domain" description="HAMP" evidence="10">
    <location>
        <begin position="303"/>
        <end position="356"/>
    </location>
</feature>
<evidence type="ECO:0000256" key="6">
    <source>
        <dbReference type="SAM" id="Coils"/>
    </source>
</evidence>
<evidence type="ECO:0000256" key="2">
    <source>
        <dbReference type="ARBA" id="ARBA00022519"/>
    </source>
</evidence>
<dbReference type="PANTHER" id="PTHR32089:SF112">
    <property type="entry name" value="LYSOZYME-LIKE PROTEIN-RELATED"/>
    <property type="match status" value="1"/>
</dbReference>
<evidence type="ECO:0000259" key="8">
    <source>
        <dbReference type="PROSITE" id="PS50111"/>
    </source>
</evidence>
<dbReference type="InterPro" id="IPR000727">
    <property type="entry name" value="T_SNARE_dom"/>
</dbReference>
<dbReference type="Gene3D" id="1.10.287.950">
    <property type="entry name" value="Methyl-accepting chemotaxis protein"/>
    <property type="match status" value="1"/>
</dbReference>
<dbReference type="Pfam" id="PF00672">
    <property type="entry name" value="HAMP"/>
    <property type="match status" value="1"/>
</dbReference>
<keyword evidence="6" id="KW-0175">Coiled coil</keyword>
<dbReference type="Pfam" id="PF22673">
    <property type="entry name" value="MCP-like_PDC_1"/>
    <property type="match status" value="1"/>
</dbReference>
<keyword evidence="7" id="KW-1133">Transmembrane helix</keyword>
<feature type="domain" description="T-SNARE coiled-coil homology" evidence="9">
    <location>
        <begin position="548"/>
        <end position="610"/>
    </location>
</feature>
<keyword evidence="7" id="KW-0812">Transmembrane</keyword>
<evidence type="ECO:0000313" key="11">
    <source>
        <dbReference type="EMBL" id="MBD8893218.1"/>
    </source>
</evidence>
<gene>
    <name evidence="11" type="ORF">IG616_16870</name>
</gene>
<evidence type="ECO:0000256" key="3">
    <source>
        <dbReference type="ARBA" id="ARBA00023224"/>
    </source>
</evidence>
<comment type="caution">
    <text evidence="11">The sequence shown here is derived from an EMBL/GenBank/DDBJ whole genome shotgun (WGS) entry which is preliminary data.</text>
</comment>
<feature type="domain" description="Methyl-accepting transducer" evidence="8">
    <location>
        <begin position="403"/>
        <end position="618"/>
    </location>
</feature>
<sequence>MSMMMMSRGRDAGEAFLSEATQSLATQASKTMAEAQLAARTASDALEGLVHAGVTDRNAYGAIMQQVITANPQFAGGGAILEPDVAGKDADNKGTGYSDPNGRFIPYFYLSEGKASFEPLLFGGDSGSEEWYDKPKQLKADTVTEPYLYPVNGVDVLMATASSPILDASGKAVGGATIDVTLGALQEQIAAGEPFQTGFVGLLSAGGVWVSHPDAKLLGQKASGDFTSKIDPNMKGVSFFETDGQLQAIRPVKLVNTAQDWYLVVTVDESELLAAATQTRNVALIAALAMLVIGTAVMWFLGANIGRPVANLAQRMRNLAGGDVEEEVAYQDRKDEIGQMAEALSVFVENEKHRRTLEQSTNQSQQAQLERQKVIEALIGEFEGHVRDALDHVSAQTQTMEQTASSLDAIARETSGKVSSVAGSSDTTLHSVQTVASAAEELTASISEIGRQIDQTKQVVSHATSAAAKSNDRVSSLDSAAQKIGEVVSLIQAIAEQTNLLALNATIEAARAGEAGRGFAVVAAEVKELATQTAKATEEISSQITGIQSSTREAVASIQEIASTMEEVNRFTGTIAEAISQQGEATSEISHNVQQAASCTQDMSENVVDVMSASEQTSKSAGDVLSVSQSVSTQAQNLGATIADFLNRVRAA</sequence>
<dbReference type="SMART" id="SM00304">
    <property type="entry name" value="HAMP"/>
    <property type="match status" value="1"/>
</dbReference>